<dbReference type="InterPro" id="IPR029058">
    <property type="entry name" value="AB_hydrolase_fold"/>
</dbReference>
<dbReference type="EMBL" id="MU853345">
    <property type="protein sequence ID" value="KAK4111717.1"/>
    <property type="molecule type" value="Genomic_DNA"/>
</dbReference>
<feature type="transmembrane region" description="Helical" evidence="1">
    <location>
        <begin position="43"/>
        <end position="66"/>
    </location>
</feature>
<protein>
    <recommendedName>
        <fullName evidence="2">AB hydrolase-1 domain-containing protein</fullName>
    </recommendedName>
</protein>
<reference evidence="3" key="1">
    <citation type="journal article" date="2023" name="Mol. Phylogenet. Evol.">
        <title>Genome-scale phylogeny and comparative genomics of the fungal order Sordariales.</title>
        <authorList>
            <person name="Hensen N."/>
            <person name="Bonometti L."/>
            <person name="Westerberg I."/>
            <person name="Brannstrom I.O."/>
            <person name="Guillou S."/>
            <person name="Cros-Aarteil S."/>
            <person name="Calhoun S."/>
            <person name="Haridas S."/>
            <person name="Kuo A."/>
            <person name="Mondo S."/>
            <person name="Pangilinan J."/>
            <person name="Riley R."/>
            <person name="LaButti K."/>
            <person name="Andreopoulos B."/>
            <person name="Lipzen A."/>
            <person name="Chen C."/>
            <person name="Yan M."/>
            <person name="Daum C."/>
            <person name="Ng V."/>
            <person name="Clum A."/>
            <person name="Steindorff A."/>
            <person name="Ohm R.A."/>
            <person name="Martin F."/>
            <person name="Silar P."/>
            <person name="Natvig D.O."/>
            <person name="Lalanne C."/>
            <person name="Gautier V."/>
            <person name="Ament-Velasquez S.L."/>
            <person name="Kruys A."/>
            <person name="Hutchinson M.I."/>
            <person name="Powell A.J."/>
            <person name="Barry K."/>
            <person name="Miller A.N."/>
            <person name="Grigoriev I.V."/>
            <person name="Debuchy R."/>
            <person name="Gladieux P."/>
            <person name="Hiltunen Thoren M."/>
            <person name="Johannesson H."/>
        </authorList>
    </citation>
    <scope>NUCLEOTIDE SEQUENCE</scope>
    <source>
        <strain evidence="3">CBS 508.74</strain>
    </source>
</reference>
<feature type="domain" description="AB hydrolase-1" evidence="2">
    <location>
        <begin position="272"/>
        <end position="398"/>
    </location>
</feature>
<dbReference type="Pfam" id="PF12697">
    <property type="entry name" value="Abhydrolase_6"/>
    <property type="match status" value="1"/>
</dbReference>
<dbReference type="PANTHER" id="PTHR37471:SF1">
    <property type="entry name" value="AB HYDROLASE-1 DOMAIN-CONTAINING PROTEIN"/>
    <property type="match status" value="1"/>
</dbReference>
<evidence type="ECO:0000313" key="3">
    <source>
        <dbReference type="EMBL" id="KAK4111717.1"/>
    </source>
</evidence>
<evidence type="ECO:0000313" key="4">
    <source>
        <dbReference type="Proteomes" id="UP001302812"/>
    </source>
</evidence>
<dbReference type="Proteomes" id="UP001302812">
    <property type="component" value="Unassembled WGS sequence"/>
</dbReference>
<keyword evidence="4" id="KW-1185">Reference proteome</keyword>
<name>A0AAN6TC91_9PEZI</name>
<dbReference type="RefSeq" id="XP_064669287.1">
    <property type="nucleotide sequence ID" value="XM_064815379.1"/>
</dbReference>
<dbReference type="InterPro" id="IPR000073">
    <property type="entry name" value="AB_hydrolase_1"/>
</dbReference>
<feature type="transmembrane region" description="Helical" evidence="1">
    <location>
        <begin position="200"/>
        <end position="217"/>
    </location>
</feature>
<dbReference type="GeneID" id="89939504"/>
<dbReference type="PANTHER" id="PTHR37471">
    <property type="entry name" value="UNNAMED PRODUCT"/>
    <property type="match status" value="1"/>
</dbReference>
<reference evidence="3" key="2">
    <citation type="submission" date="2023-05" db="EMBL/GenBank/DDBJ databases">
        <authorList>
            <consortium name="Lawrence Berkeley National Laboratory"/>
            <person name="Steindorff A."/>
            <person name="Hensen N."/>
            <person name="Bonometti L."/>
            <person name="Westerberg I."/>
            <person name="Brannstrom I.O."/>
            <person name="Guillou S."/>
            <person name="Cros-Aarteil S."/>
            <person name="Calhoun S."/>
            <person name="Haridas S."/>
            <person name="Kuo A."/>
            <person name="Mondo S."/>
            <person name="Pangilinan J."/>
            <person name="Riley R."/>
            <person name="Labutti K."/>
            <person name="Andreopoulos B."/>
            <person name="Lipzen A."/>
            <person name="Chen C."/>
            <person name="Yanf M."/>
            <person name="Daum C."/>
            <person name="Ng V."/>
            <person name="Clum A."/>
            <person name="Ohm R."/>
            <person name="Martin F."/>
            <person name="Silar P."/>
            <person name="Natvig D."/>
            <person name="Lalanne C."/>
            <person name="Gautier V."/>
            <person name="Ament-Velasquez S.L."/>
            <person name="Kruys A."/>
            <person name="Hutchinson M.I."/>
            <person name="Powell A.J."/>
            <person name="Barry K."/>
            <person name="Miller A.N."/>
            <person name="Grigoriev I.V."/>
            <person name="Debuchy R."/>
            <person name="Gladieux P."/>
            <person name="Thoren M.H."/>
            <person name="Johannesson H."/>
        </authorList>
    </citation>
    <scope>NUCLEOTIDE SEQUENCE</scope>
    <source>
        <strain evidence="3">CBS 508.74</strain>
    </source>
</reference>
<dbReference type="SUPFAM" id="SSF53474">
    <property type="entry name" value="alpha/beta-Hydrolases"/>
    <property type="match status" value="1"/>
</dbReference>
<keyword evidence="1" id="KW-0812">Transmembrane</keyword>
<comment type="caution">
    <text evidence="3">The sequence shown here is derived from an EMBL/GenBank/DDBJ whole genome shotgun (WGS) entry which is preliminary data.</text>
</comment>
<keyword evidence="1" id="KW-1133">Transmembrane helix</keyword>
<accession>A0AAN6TC91</accession>
<sequence length="551" mass="62188">MITHTWTNLILIRLSILLLQHAPLLEAALLLILHLTSPIPRPLWTTLTQLGLLTLLTLEALFYLALYRPHKARLQRTVAAHPNPPDRSTREALFARCVAHVPDWERYLRGWFQGADAGEIRRENVREFVGWAFFGRDVTGTGTGTGGAGGDGLEEEEEREMQGYLAQIEALLGRPLPPGRGSATALRLTLDPVEVRYRSVVWYGLVAAVDLVTHLFLCWQHGFVHYAPHPRAGSFPPRIVLPPRGGLVRRSSASETLGYYFREHRSSRHLPVVFIHGIGIGLWPYREFLGELYHDPEARGDEQVGVLALEMLSLSARLTSPPLSPQAFLEHVNAILAQHGRQWDRFVLVTHSYGSVVATHMLRSPVLGRRVCGLVLVDPVSILLHLPDVAYNFTRRVPRTANEWQLWYFASVEMGVAEGLGRHFFWSENIIWREELLLVGSDIEVGEDRDRQDKGKGGTGRTRRVAVCLSGKDLIVDTHTVARYLASDGNRVWCDLEEAFKNGPGALTNHLAPSGLEVLWFPHLDHAQVFEHRNYRKRVVEVISRFCRVQV</sequence>
<keyword evidence="1" id="KW-0472">Membrane</keyword>
<evidence type="ECO:0000256" key="1">
    <source>
        <dbReference type="SAM" id="Phobius"/>
    </source>
</evidence>
<gene>
    <name evidence="3" type="ORF">N656DRAFT_780455</name>
</gene>
<dbReference type="Gene3D" id="3.40.50.1820">
    <property type="entry name" value="alpha/beta hydrolase"/>
    <property type="match status" value="1"/>
</dbReference>
<organism evidence="3 4">
    <name type="scientific">Canariomyces notabilis</name>
    <dbReference type="NCBI Taxonomy" id="2074819"/>
    <lineage>
        <taxon>Eukaryota</taxon>
        <taxon>Fungi</taxon>
        <taxon>Dikarya</taxon>
        <taxon>Ascomycota</taxon>
        <taxon>Pezizomycotina</taxon>
        <taxon>Sordariomycetes</taxon>
        <taxon>Sordariomycetidae</taxon>
        <taxon>Sordariales</taxon>
        <taxon>Chaetomiaceae</taxon>
        <taxon>Canariomyces</taxon>
    </lineage>
</organism>
<proteinExistence type="predicted"/>
<evidence type="ECO:0000259" key="2">
    <source>
        <dbReference type="Pfam" id="PF12697"/>
    </source>
</evidence>
<dbReference type="AlphaFoldDB" id="A0AAN6TC91"/>